<protein>
    <submittedName>
        <fullName evidence="1">Uncharacterized protein</fullName>
    </submittedName>
</protein>
<gene>
    <name evidence="1" type="ORF">C2845_PM11G24220</name>
</gene>
<dbReference type="AlphaFoldDB" id="A0A3L6RP47"/>
<evidence type="ECO:0000313" key="1">
    <source>
        <dbReference type="EMBL" id="RLN07502.1"/>
    </source>
</evidence>
<reference evidence="2" key="1">
    <citation type="journal article" date="2019" name="Nat. Commun.">
        <title>The genome of broomcorn millet.</title>
        <authorList>
            <person name="Zou C."/>
            <person name="Miki D."/>
            <person name="Li D."/>
            <person name="Tang Q."/>
            <person name="Xiao L."/>
            <person name="Rajput S."/>
            <person name="Deng P."/>
            <person name="Jia W."/>
            <person name="Huang R."/>
            <person name="Zhang M."/>
            <person name="Sun Y."/>
            <person name="Hu J."/>
            <person name="Fu X."/>
            <person name="Schnable P.S."/>
            <person name="Li F."/>
            <person name="Zhang H."/>
            <person name="Feng B."/>
            <person name="Zhu X."/>
            <person name="Liu R."/>
            <person name="Schnable J.C."/>
            <person name="Zhu J.-K."/>
            <person name="Zhang H."/>
        </authorList>
    </citation>
    <scope>NUCLEOTIDE SEQUENCE [LARGE SCALE GENOMIC DNA]</scope>
</reference>
<dbReference type="EMBL" id="PQIB02000007">
    <property type="protein sequence ID" value="RLN07502.1"/>
    <property type="molecule type" value="Genomic_DNA"/>
</dbReference>
<comment type="caution">
    <text evidence="1">The sequence shown here is derived from an EMBL/GenBank/DDBJ whole genome shotgun (WGS) entry which is preliminary data.</text>
</comment>
<name>A0A3L6RP47_PANMI</name>
<organism evidence="1 2">
    <name type="scientific">Panicum miliaceum</name>
    <name type="common">Proso millet</name>
    <name type="synonym">Broomcorn millet</name>
    <dbReference type="NCBI Taxonomy" id="4540"/>
    <lineage>
        <taxon>Eukaryota</taxon>
        <taxon>Viridiplantae</taxon>
        <taxon>Streptophyta</taxon>
        <taxon>Embryophyta</taxon>
        <taxon>Tracheophyta</taxon>
        <taxon>Spermatophyta</taxon>
        <taxon>Magnoliopsida</taxon>
        <taxon>Liliopsida</taxon>
        <taxon>Poales</taxon>
        <taxon>Poaceae</taxon>
        <taxon>PACMAD clade</taxon>
        <taxon>Panicoideae</taxon>
        <taxon>Panicodae</taxon>
        <taxon>Paniceae</taxon>
        <taxon>Panicinae</taxon>
        <taxon>Panicum</taxon>
        <taxon>Panicum sect. Panicum</taxon>
    </lineage>
</organism>
<proteinExistence type="predicted"/>
<dbReference type="Proteomes" id="UP000275267">
    <property type="component" value="Unassembled WGS sequence"/>
</dbReference>
<keyword evidence="2" id="KW-1185">Reference proteome</keyword>
<accession>A0A3L6RP47</accession>
<sequence>MEDLIRDSSPEDTAAVSQEAQLYQTPIAAFHPSLGLLQINSSTGGLQSPGGKNMLDQSEDVHDVDMAKEDDSQQSLVISQEGELDGGGGSGLERCDADSAKTILVHNEEGPYMMEASKWPILELMSELDLESPSLTQEQIIPAARDDTGTHGWEKIAVRRESGR</sequence>
<evidence type="ECO:0000313" key="2">
    <source>
        <dbReference type="Proteomes" id="UP000275267"/>
    </source>
</evidence>